<dbReference type="STRING" id="1280514.AXFE_29830"/>
<dbReference type="RefSeq" id="WP_152626117.1">
    <property type="nucleotide sequence ID" value="NZ_JXYS01000095.1"/>
</dbReference>
<keyword evidence="2" id="KW-1185">Reference proteome</keyword>
<organism evidence="1 2">
    <name type="scientific">Acidithrix ferrooxidans</name>
    <dbReference type="NCBI Taxonomy" id="1280514"/>
    <lineage>
        <taxon>Bacteria</taxon>
        <taxon>Bacillati</taxon>
        <taxon>Actinomycetota</taxon>
        <taxon>Acidimicrobiia</taxon>
        <taxon>Acidimicrobiales</taxon>
        <taxon>Acidimicrobiaceae</taxon>
        <taxon>Acidithrix</taxon>
    </lineage>
</organism>
<dbReference type="EMBL" id="JXYS01000095">
    <property type="protein sequence ID" value="KJF16182.1"/>
    <property type="molecule type" value="Genomic_DNA"/>
</dbReference>
<comment type="caution">
    <text evidence="1">The sequence shown here is derived from an EMBL/GenBank/DDBJ whole genome shotgun (WGS) entry which is preliminary data.</text>
</comment>
<accession>A0A0D8HEF2</accession>
<evidence type="ECO:0000313" key="2">
    <source>
        <dbReference type="Proteomes" id="UP000032360"/>
    </source>
</evidence>
<dbReference type="OrthoDB" id="9815354at2"/>
<evidence type="ECO:0008006" key="3">
    <source>
        <dbReference type="Google" id="ProtNLM"/>
    </source>
</evidence>
<protein>
    <recommendedName>
        <fullName evidence="3">Transposase IS116/IS110/IS902 family protein</fullName>
    </recommendedName>
</protein>
<gene>
    <name evidence="1" type="ORF">AXFE_29830</name>
</gene>
<reference evidence="1 2" key="1">
    <citation type="submission" date="2015-01" db="EMBL/GenBank/DDBJ databases">
        <title>Draft genome of the acidophilic iron oxidizer Acidithrix ferrooxidans strain Py-F3.</title>
        <authorList>
            <person name="Poehlein A."/>
            <person name="Eisen S."/>
            <person name="Schloemann M."/>
            <person name="Johnson B.D."/>
            <person name="Daniel R."/>
            <person name="Muehling M."/>
        </authorList>
    </citation>
    <scope>NUCLEOTIDE SEQUENCE [LARGE SCALE GENOMIC DNA]</scope>
    <source>
        <strain evidence="1 2">Py-F3</strain>
    </source>
</reference>
<proteinExistence type="predicted"/>
<dbReference type="AlphaFoldDB" id="A0A0D8HEF2"/>
<name>A0A0D8HEF2_9ACTN</name>
<sequence>MRRLEQPHVRRAHTTQPSYLTQYLRITKRRGANKAPVAVAHSILDTLWHLLTNGTLYVDPGADYFDRRCDPAIQAKKLASRIEALGFEVTMTQAVA</sequence>
<evidence type="ECO:0000313" key="1">
    <source>
        <dbReference type="EMBL" id="KJF16182.1"/>
    </source>
</evidence>
<dbReference type="Proteomes" id="UP000032360">
    <property type="component" value="Unassembled WGS sequence"/>
</dbReference>